<comment type="cofactor">
    <cofactor evidence="9">
        <name>Mg(2+)</name>
        <dbReference type="ChEBI" id="CHEBI:18420"/>
    </cofactor>
    <text evidence="9">Requires a divalent cation, most likely magnesium in vivo, as an electrophilic catalyst to aid phosphoryl group transfer. It is the chelate of the metal and the nucleotide that is the actual substrate.</text>
</comment>
<feature type="binding site" evidence="9">
    <location>
        <position position="760"/>
    </location>
    <ligand>
        <name>substrate</name>
    </ligand>
</feature>
<reference evidence="13 14" key="2">
    <citation type="submission" date="2015-05" db="EMBL/GenBank/DDBJ databases">
        <authorList>
            <person name="Morales-Cruz A."/>
            <person name="Amrine K.C."/>
            <person name="Cantu D."/>
        </authorList>
    </citation>
    <scope>NUCLEOTIDE SEQUENCE [LARGE SCALE GENOMIC DNA]</scope>
    <source>
        <strain evidence="13">UCRPC4</strain>
    </source>
</reference>
<evidence type="ECO:0000256" key="8">
    <source>
        <dbReference type="ARBA" id="ARBA00022958"/>
    </source>
</evidence>
<comment type="similarity">
    <text evidence="9">Belongs to the carbohydrate kinase PfkB family. Ribokinase subfamily.</text>
</comment>
<comment type="catalytic activity">
    <reaction evidence="9">
        <text>D-ribose + ATP = D-ribose 5-phosphate + ADP + H(+)</text>
        <dbReference type="Rhea" id="RHEA:13697"/>
        <dbReference type="ChEBI" id="CHEBI:15378"/>
        <dbReference type="ChEBI" id="CHEBI:30616"/>
        <dbReference type="ChEBI" id="CHEBI:47013"/>
        <dbReference type="ChEBI" id="CHEBI:78346"/>
        <dbReference type="ChEBI" id="CHEBI:456216"/>
        <dbReference type="EC" id="2.7.1.15"/>
    </reaction>
</comment>
<keyword evidence="9" id="KW-0963">Cytoplasm</keyword>
<dbReference type="InterPro" id="IPR011877">
    <property type="entry name" value="Ribokinase"/>
</dbReference>
<dbReference type="Pfam" id="PF00294">
    <property type="entry name" value="PfkB"/>
    <property type="match status" value="1"/>
</dbReference>
<evidence type="ECO:0000256" key="1">
    <source>
        <dbReference type="ARBA" id="ARBA00005380"/>
    </source>
</evidence>
<dbReference type="InterPro" id="IPR039535">
    <property type="entry name" value="ASST-like"/>
</dbReference>
<feature type="binding site" evidence="9">
    <location>
        <position position="905"/>
    </location>
    <ligand>
        <name>K(+)</name>
        <dbReference type="ChEBI" id="CHEBI:29103"/>
    </ligand>
</feature>
<dbReference type="InterPro" id="IPR029056">
    <property type="entry name" value="Ribokinase-like"/>
</dbReference>
<feature type="active site" description="Proton acceptor" evidence="9">
    <location>
        <position position="875"/>
    </location>
</feature>
<proteinExistence type="inferred from homology"/>
<gene>
    <name evidence="13" type="ORF">UCRPC4_g00786</name>
</gene>
<comment type="function">
    <text evidence="9">Catalyzes the phosphorylation of ribose at O-5 in a reaction requiring ATP and magnesium. The resulting D-ribose-5-phosphate can then be used either for sythesis of nucleotides, histidine, and tryptophan, or as a component of the pentose phosphate pathway.</text>
</comment>
<evidence type="ECO:0000256" key="11">
    <source>
        <dbReference type="SAM" id="Phobius"/>
    </source>
</evidence>
<dbReference type="AlphaFoldDB" id="A0A0G2EZD0"/>
<keyword evidence="4 9" id="KW-0808">Transferase</keyword>
<dbReference type="InterPro" id="IPR011611">
    <property type="entry name" value="PfkB_dom"/>
</dbReference>
<evidence type="ECO:0000256" key="3">
    <source>
        <dbReference type="ARBA" id="ARBA00016943"/>
    </source>
</evidence>
<dbReference type="OrthoDB" id="5427350at2759"/>
<dbReference type="InterPro" id="IPR053143">
    <property type="entry name" value="Arylsulfate_ST"/>
</dbReference>
<evidence type="ECO:0000256" key="6">
    <source>
        <dbReference type="ARBA" id="ARBA00022777"/>
    </source>
</evidence>
<dbReference type="CDD" id="cd01174">
    <property type="entry name" value="ribokinase"/>
    <property type="match status" value="1"/>
</dbReference>
<dbReference type="HAMAP" id="MF_01987">
    <property type="entry name" value="Ribokinase"/>
    <property type="match status" value="1"/>
</dbReference>
<dbReference type="GO" id="GO:0005524">
    <property type="term" value="F:ATP binding"/>
    <property type="evidence" value="ECO:0007669"/>
    <property type="project" value="UniProtKB-UniRule"/>
</dbReference>
<organism evidence="13 14">
    <name type="scientific">Phaeomoniella chlamydospora</name>
    <name type="common">Phaeoacremonium chlamydosporum</name>
    <dbReference type="NCBI Taxonomy" id="158046"/>
    <lineage>
        <taxon>Eukaryota</taxon>
        <taxon>Fungi</taxon>
        <taxon>Dikarya</taxon>
        <taxon>Ascomycota</taxon>
        <taxon>Pezizomycotina</taxon>
        <taxon>Eurotiomycetes</taxon>
        <taxon>Chaetothyriomycetidae</taxon>
        <taxon>Phaeomoniellales</taxon>
        <taxon>Phaeomoniellaceae</taxon>
        <taxon>Phaeomoniella</taxon>
    </lineage>
</organism>
<feature type="binding site" evidence="9">
    <location>
        <begin position="874"/>
        <end position="875"/>
    </location>
    <ligand>
        <name>ATP</name>
        <dbReference type="ChEBI" id="CHEBI:30616"/>
    </ligand>
</feature>
<evidence type="ECO:0000256" key="10">
    <source>
        <dbReference type="SAM" id="MobiDB-lite"/>
    </source>
</evidence>
<feature type="binding site" evidence="9">
    <location>
        <begin position="620"/>
        <end position="622"/>
    </location>
    <ligand>
        <name>substrate</name>
    </ligand>
</feature>
<keyword evidence="9" id="KW-0539">Nucleus</keyword>
<dbReference type="GO" id="GO:0004747">
    <property type="term" value="F:ribokinase activity"/>
    <property type="evidence" value="ECO:0007669"/>
    <property type="project" value="UniProtKB-UniRule"/>
</dbReference>
<dbReference type="Proteomes" id="UP000053317">
    <property type="component" value="Unassembled WGS sequence"/>
</dbReference>
<keyword evidence="7 9" id="KW-0460">Magnesium</keyword>
<keyword evidence="11" id="KW-0812">Transmembrane</keyword>
<comment type="subunit">
    <text evidence="9">Homodimer.</text>
</comment>
<dbReference type="InterPro" id="IPR002173">
    <property type="entry name" value="Carboh/pur_kinase_PfkB_CS"/>
</dbReference>
<keyword evidence="8 9" id="KW-0630">Potassium</keyword>
<feature type="binding site" evidence="9">
    <location>
        <position position="910"/>
    </location>
    <ligand>
        <name>K(+)</name>
        <dbReference type="ChEBI" id="CHEBI:29103"/>
    </ligand>
</feature>
<feature type="region of interest" description="Disordered" evidence="10">
    <location>
        <begin position="491"/>
        <end position="521"/>
    </location>
</feature>
<feature type="binding site" evidence="9">
    <location>
        <position position="869"/>
    </location>
    <ligand>
        <name>K(+)</name>
        <dbReference type="ChEBI" id="CHEBI:29103"/>
    </ligand>
</feature>
<keyword evidence="11" id="KW-0472">Membrane</keyword>
<evidence type="ECO:0000259" key="12">
    <source>
        <dbReference type="Pfam" id="PF00294"/>
    </source>
</evidence>
<comment type="pathway">
    <text evidence="9">Carbohydrate metabolism; D-ribose degradation; D-ribose 5-phosphate from beta-D-ribopyranose: step 2/2.</text>
</comment>
<comment type="activity regulation">
    <text evidence="9">Activated by a monovalent cation that binds near, but not in, the active site. The most likely occupant of the site in vivo is potassium. Ion binding induces a conformational change that may alter substrate affinity.</text>
</comment>
<dbReference type="CDD" id="cd22249">
    <property type="entry name" value="UDM1_RNF168_RNF169-like"/>
    <property type="match status" value="1"/>
</dbReference>
<feature type="binding site" evidence="9">
    <location>
        <begin position="648"/>
        <end position="652"/>
    </location>
    <ligand>
        <name>substrate</name>
    </ligand>
</feature>
<feature type="binding site" evidence="9">
    <location>
        <position position="875"/>
    </location>
    <ligand>
        <name>substrate</name>
    </ligand>
</feature>
<keyword evidence="5 9" id="KW-0479">Metal-binding</keyword>
<comment type="caution">
    <text evidence="9">Lacks conserved residue(s) required for the propagation of feature annotation.</text>
</comment>
<evidence type="ECO:0000313" key="13">
    <source>
        <dbReference type="EMBL" id="KKY27942.1"/>
    </source>
</evidence>
<reference evidence="13 14" key="1">
    <citation type="submission" date="2015-05" db="EMBL/GenBank/DDBJ databases">
        <title>Distinctive expansion of gene families associated with plant cell wall degradation and secondary metabolism in the genomes of grapevine trunk pathogens.</title>
        <authorList>
            <person name="Lawrence D.P."/>
            <person name="Travadon R."/>
            <person name="Rolshausen P.E."/>
            <person name="Baumgartner K."/>
        </authorList>
    </citation>
    <scope>NUCLEOTIDE SEQUENCE [LARGE SCALE GENOMIC DNA]</scope>
    <source>
        <strain evidence="13">UCRPC4</strain>
    </source>
</reference>
<dbReference type="UniPathway" id="UPA00916">
    <property type="reaction ID" value="UER00889"/>
</dbReference>
<keyword evidence="9" id="KW-0119">Carbohydrate metabolism</keyword>
<evidence type="ECO:0000256" key="2">
    <source>
        <dbReference type="ARBA" id="ARBA00012035"/>
    </source>
</evidence>
<feature type="domain" description="Carbohydrate kinase PfkB" evidence="12">
    <location>
        <begin position="613"/>
        <end position="917"/>
    </location>
</feature>
<keyword evidence="14" id="KW-1185">Reference proteome</keyword>
<evidence type="ECO:0000313" key="14">
    <source>
        <dbReference type="Proteomes" id="UP000053317"/>
    </source>
</evidence>
<feature type="binding site" evidence="9">
    <location>
        <position position="804"/>
    </location>
    <ligand>
        <name>ATP</name>
        <dbReference type="ChEBI" id="CHEBI:30616"/>
    </ligand>
</feature>
<feature type="transmembrane region" description="Helical" evidence="11">
    <location>
        <begin position="531"/>
        <end position="552"/>
    </location>
</feature>
<keyword evidence="11" id="KW-1133">Transmembrane helix</keyword>
<dbReference type="Gene3D" id="3.40.1190.20">
    <property type="match status" value="1"/>
</dbReference>
<evidence type="ECO:0000256" key="9">
    <source>
        <dbReference type="HAMAP-Rule" id="MF_03215"/>
    </source>
</evidence>
<dbReference type="PANTHER" id="PTHR35340">
    <property type="entry name" value="PQQ ENZYME REPEAT PROTEIN-RELATED"/>
    <property type="match status" value="1"/>
</dbReference>
<evidence type="ECO:0000256" key="4">
    <source>
        <dbReference type="ARBA" id="ARBA00022679"/>
    </source>
</evidence>
<dbReference type="GO" id="GO:0005737">
    <property type="term" value="C:cytoplasm"/>
    <property type="evidence" value="ECO:0007669"/>
    <property type="project" value="UniProtKB-SubCell"/>
</dbReference>
<name>A0A0G2EZD0_PHACM</name>
<dbReference type="PRINTS" id="PR00990">
    <property type="entry name" value="RIBOKINASE"/>
</dbReference>
<comment type="caution">
    <text evidence="13">The sequence shown here is derived from an EMBL/GenBank/DDBJ whole genome shotgun (WGS) entry which is preliminary data.</text>
</comment>
<accession>A0A0G2EZD0</accession>
<dbReference type="PROSITE" id="PS00584">
    <property type="entry name" value="PFKB_KINASES_2"/>
    <property type="match status" value="1"/>
</dbReference>
<dbReference type="SUPFAM" id="SSF53613">
    <property type="entry name" value="Ribokinase-like"/>
    <property type="match status" value="1"/>
</dbReference>
<feature type="binding site" evidence="9">
    <location>
        <position position="914"/>
    </location>
    <ligand>
        <name>K(+)</name>
        <dbReference type="ChEBI" id="CHEBI:29103"/>
    </ligand>
</feature>
<evidence type="ECO:0000256" key="7">
    <source>
        <dbReference type="ARBA" id="ARBA00022842"/>
    </source>
</evidence>
<protein>
    <recommendedName>
        <fullName evidence="3 9">Ribokinase</fullName>
        <shortName evidence="9">RK</shortName>
        <ecNumber evidence="2 9">2.7.1.15</ecNumber>
    </recommendedName>
</protein>
<dbReference type="EC" id="2.7.1.15" evidence="2 9"/>
<keyword evidence="9" id="KW-0547">Nucleotide-binding</keyword>
<dbReference type="GO" id="GO:0046872">
    <property type="term" value="F:metal ion binding"/>
    <property type="evidence" value="ECO:0007669"/>
    <property type="project" value="UniProtKB-KW"/>
</dbReference>
<comment type="subcellular location">
    <subcellularLocation>
        <location evidence="9">Cytoplasm</location>
    </subcellularLocation>
    <subcellularLocation>
        <location evidence="9">Nucleus</location>
    </subcellularLocation>
</comment>
<keyword evidence="9" id="KW-0067">ATP-binding</keyword>
<dbReference type="InterPro" id="IPR002139">
    <property type="entry name" value="Ribo/fructo_kinase"/>
</dbReference>
<evidence type="ECO:0000256" key="5">
    <source>
        <dbReference type="ARBA" id="ARBA00022723"/>
    </source>
</evidence>
<dbReference type="EMBL" id="LCWF01000019">
    <property type="protein sequence ID" value="KKY27942.1"/>
    <property type="molecule type" value="Genomic_DNA"/>
</dbReference>
<dbReference type="GO" id="GO:0005634">
    <property type="term" value="C:nucleus"/>
    <property type="evidence" value="ECO:0007669"/>
    <property type="project" value="UniProtKB-SubCell"/>
</dbReference>
<comment type="similarity">
    <text evidence="1">Belongs to the carbohydrate kinase pfkB family.</text>
</comment>
<feature type="binding site" evidence="9">
    <location>
        <begin position="842"/>
        <end position="847"/>
    </location>
    <ligand>
        <name>ATP</name>
        <dbReference type="ChEBI" id="CHEBI:30616"/>
    </ligand>
</feature>
<feature type="binding site" evidence="9">
    <location>
        <position position="908"/>
    </location>
    <ligand>
        <name>K(+)</name>
        <dbReference type="ChEBI" id="CHEBI:29103"/>
    </ligand>
</feature>
<keyword evidence="6 9" id="KW-0418">Kinase</keyword>
<feature type="binding site" evidence="9">
    <location>
        <position position="899"/>
    </location>
    <ligand>
        <name>ATP</name>
        <dbReference type="ChEBI" id="CHEBI:30616"/>
    </ligand>
</feature>
<feature type="binding site" evidence="9">
    <location>
        <position position="871"/>
    </location>
    <ligand>
        <name>K(+)</name>
        <dbReference type="ChEBI" id="CHEBI:29103"/>
    </ligand>
</feature>
<dbReference type="PANTHER" id="PTHR35340:SF9">
    <property type="entry name" value="ASST-DOMAIN-CONTAINING PROTEIN"/>
    <property type="match status" value="1"/>
</dbReference>
<dbReference type="Pfam" id="PF14269">
    <property type="entry name" value="Arylsulfotran_2"/>
    <property type="match status" value="1"/>
</dbReference>
<dbReference type="GO" id="GO:0019303">
    <property type="term" value="P:D-ribose catabolic process"/>
    <property type="evidence" value="ECO:0007669"/>
    <property type="project" value="UniProtKB-UniRule"/>
</dbReference>
<sequence length="926" mass="101030">MHKFHSRPDLVAPIITTELRHKDLLSPGYIFLAPYQAEQEGPYIYDNDGNLVWSGFGAAGPGSVHMPYVCNYLETPHLCYFEGVQMLGYGSGHGIIMDRSYRIVRSVESAGYQAATDEHEFRVLPDGKTALVTIYERQQWDLSDYGIKNGYGFIQQGVFQEIEIETGRALFEWKSLDHIPPSESFVLPGTTEISGDGYSRKSPWDYFHINSIDKDAAGDYLISGRHVSAIYKVSGKDGSIIWRMGGILSSFHQDFHFSSQHDARFVSKNATHEVISLFDNASNGFNYTKDFSEGLIISIDLAAKQAKCVQAFHAPDPSGGLMSKSQGNTQLLPNGNAVLGWGNNAYFTEFTGNGTAVWHAWIARTGTMVYRIGKYNWTGTPHTVPALYTHSKSKTDMAFYVSWNGATEVKKWRFFTGQSSDGPFDAADKIVEKIGFETVYKHPAFALWSYAEALDGEGKVLSKSRPTKTFVPGAVILGHCDDYSCTDAISPKEEEERARRKKEEEDRLKQEEERKKAEEQERQRKATVRKVFIILLDIFIGVILLILAAFVCGGKGVRRKMIATVQDVGRHASRVKDEVVRKHRIWKGDYRSLDNRGVPLRLVPENMSSLPIIAVIGSLNVDYVTYTSRVPAGGETLTSTGFEVGCGGKGANQAVACAKLSRSKATPTQGTVVVKMLGAVGKDEMGTMMLRSLQESGIDTSSILTSSSSSTKTGVAIIIVEESTGENRILLSPGANYTLTPSLFTQPLSPTPSLVILQLEIPKETVLQILSIASSTQTPVLLNPAPAIPLPDPAFKSITHLVLNETEAAILSSIPESEVTAANLPGIAKRFLDLGTKNVLITLGSKGVYYATSDGRSGTVAARKVDVVDTTAAGDTFIGAYAVAVLEGRAIQEAVERANLAAAITVGRKGAQVSIPWVDEIGDLST</sequence>